<dbReference type="EMBL" id="GQ376531">
    <property type="protein sequence ID" value="ACT75325.1"/>
    <property type="molecule type" value="Genomic_DNA"/>
</dbReference>
<geneLocation type="mitochondrion" evidence="2"/>
<sequence length="125" mass="14008">MVEYSLAKAEVEGSSPFFRSSWYVPARLCFRTSDCAYRQTGGRRHRGGRRRAAAPEAAGRPRPSGLDTSRQASFRLVGLYHARGRARGEQSEKSKLAFDRSLLQGRATTTFMAKLSGEEEGERYE</sequence>
<name>D3J0L1_9EMBR</name>
<evidence type="ECO:0000313" key="2">
    <source>
        <dbReference type="EMBL" id="ACT75325.1"/>
    </source>
</evidence>
<organism evidence="2">
    <name type="scientific">Phaeoceros laevis</name>
    <dbReference type="NCBI Taxonomy" id="37308"/>
    <lineage>
        <taxon>Eukaryota</taxon>
        <taxon>Viridiplantae</taxon>
        <taxon>Streptophyta</taxon>
        <taxon>Embryophyta</taxon>
        <taxon>Anthocerotophyta</taxon>
        <taxon>Anthocerotopsida</taxon>
        <taxon>Notothylidae</taxon>
        <taxon>Notothyladales</taxon>
        <taxon>Notothyladaceae</taxon>
        <taxon>Phaeoceros</taxon>
    </lineage>
</organism>
<feature type="compositionally biased region" description="Basic residues" evidence="1">
    <location>
        <begin position="41"/>
        <end position="52"/>
    </location>
</feature>
<feature type="compositionally biased region" description="Low complexity" evidence="1">
    <location>
        <begin position="54"/>
        <end position="63"/>
    </location>
</feature>
<gene>
    <name evidence="2" type="primary">ORF125_2</name>
    <name evidence="2" type="ORF">PhlaMp46</name>
</gene>
<accession>D3J0L1</accession>
<evidence type="ECO:0000256" key="1">
    <source>
        <dbReference type="SAM" id="MobiDB-lite"/>
    </source>
</evidence>
<keyword evidence="2" id="KW-0496">Mitochondrion</keyword>
<proteinExistence type="predicted"/>
<protein>
    <submittedName>
        <fullName evidence="2">Uncharacterized protein ORF125_2</fullName>
    </submittedName>
</protein>
<reference evidence="2" key="1">
    <citation type="submission" date="2009-07" db="EMBL/GenBank/DDBJ databases">
        <authorList>
            <person name="Xue J.-Y."/>
            <person name="Li L."/>
            <person name="Wang B."/>
            <person name="Liu Y."/>
            <person name="Qiu Y.-L."/>
        </authorList>
    </citation>
    <scope>NUCLEOTIDE SEQUENCE</scope>
</reference>
<reference evidence="2" key="2">
    <citation type="journal article" date="2010" name="Curr. Genet.">
        <title>The complete mitochondrial genome sequence of the hornwort Phaeoceros laevis: retention of many ancient pseudogenes and conservative evolution of mitochondrial genomes in hornworts.</title>
        <authorList>
            <person name="Xue J.Y."/>
            <person name="Liu Y."/>
            <person name="Li L."/>
            <person name="Wang B."/>
            <person name="Qiu Y.L."/>
        </authorList>
    </citation>
    <scope>NUCLEOTIDE SEQUENCE</scope>
</reference>
<dbReference type="AlphaFoldDB" id="D3J0L1"/>
<dbReference type="GeneID" id="8746988"/>
<feature type="region of interest" description="Disordered" evidence="1">
    <location>
        <begin position="39"/>
        <end position="69"/>
    </location>
</feature>
<dbReference type="RefSeq" id="YP_003412117.1">
    <property type="nucleotide sequence ID" value="NC_013765.1"/>
</dbReference>